<evidence type="ECO:0000256" key="4">
    <source>
        <dbReference type="ARBA" id="ARBA00022801"/>
    </source>
</evidence>
<dbReference type="AlphaFoldDB" id="A0A9P0GHW9"/>
<dbReference type="PANTHER" id="PTHR13235">
    <property type="entry name" value="SINGLE-STRAND SELECTIVE MONOFUNCTIONAL URACIL DNA GLYCOSYLASE"/>
    <property type="match status" value="1"/>
</dbReference>
<dbReference type="GO" id="GO:0017065">
    <property type="term" value="F:single-strand selective uracil DNA N-glycosylase activity"/>
    <property type="evidence" value="ECO:0007669"/>
    <property type="project" value="InterPro"/>
</dbReference>
<organism evidence="9 10">
    <name type="scientific">Psylliodes chrysocephalus</name>
    <dbReference type="NCBI Taxonomy" id="3402493"/>
    <lineage>
        <taxon>Eukaryota</taxon>
        <taxon>Metazoa</taxon>
        <taxon>Ecdysozoa</taxon>
        <taxon>Arthropoda</taxon>
        <taxon>Hexapoda</taxon>
        <taxon>Insecta</taxon>
        <taxon>Pterygota</taxon>
        <taxon>Neoptera</taxon>
        <taxon>Endopterygota</taxon>
        <taxon>Coleoptera</taxon>
        <taxon>Polyphaga</taxon>
        <taxon>Cucujiformia</taxon>
        <taxon>Chrysomeloidea</taxon>
        <taxon>Chrysomelidae</taxon>
        <taxon>Galerucinae</taxon>
        <taxon>Alticini</taxon>
        <taxon>Psylliodes</taxon>
    </lineage>
</organism>
<dbReference type="PANTHER" id="PTHR13235:SF2">
    <property type="entry name" value="SINGLE-STRAND SELECTIVE MONOFUNCTIONAL URACIL DNA GLYCOSYLASE"/>
    <property type="match status" value="1"/>
</dbReference>
<evidence type="ECO:0000256" key="5">
    <source>
        <dbReference type="ARBA" id="ARBA00023125"/>
    </source>
</evidence>
<dbReference type="Gene3D" id="3.40.470.10">
    <property type="entry name" value="Uracil-DNA glycosylase-like domain"/>
    <property type="match status" value="1"/>
</dbReference>
<dbReference type="OrthoDB" id="408702at2759"/>
<dbReference type="InterPro" id="IPR036895">
    <property type="entry name" value="Uracil-DNA_glycosylase-like_sf"/>
</dbReference>
<dbReference type="GO" id="GO:0005634">
    <property type="term" value="C:nucleus"/>
    <property type="evidence" value="ECO:0007669"/>
    <property type="project" value="UniProtKB-SubCell"/>
</dbReference>
<keyword evidence="3" id="KW-0227">DNA damage</keyword>
<dbReference type="Proteomes" id="UP001153636">
    <property type="component" value="Chromosome 5"/>
</dbReference>
<dbReference type="EMBL" id="OV651817">
    <property type="protein sequence ID" value="CAH1110375.1"/>
    <property type="molecule type" value="Genomic_DNA"/>
</dbReference>
<dbReference type="InterPro" id="IPR039134">
    <property type="entry name" value="SMUG1"/>
</dbReference>
<evidence type="ECO:0000259" key="8">
    <source>
        <dbReference type="Pfam" id="PF03167"/>
    </source>
</evidence>
<dbReference type="InterPro" id="IPR005122">
    <property type="entry name" value="Uracil-DNA_glycosylase-like"/>
</dbReference>
<keyword evidence="6" id="KW-0234">DNA repair</keyword>
<evidence type="ECO:0000256" key="2">
    <source>
        <dbReference type="ARBA" id="ARBA00007889"/>
    </source>
</evidence>
<accession>A0A9P0GHW9</accession>
<feature type="domain" description="Uracil-DNA glycosylase-like" evidence="8">
    <location>
        <begin position="141"/>
        <end position="324"/>
    </location>
</feature>
<evidence type="ECO:0000256" key="1">
    <source>
        <dbReference type="ARBA" id="ARBA00004123"/>
    </source>
</evidence>
<proteinExistence type="inferred from homology"/>
<comment type="subcellular location">
    <subcellularLocation>
        <location evidence="1">Nucleus</location>
    </subcellularLocation>
</comment>
<evidence type="ECO:0000313" key="10">
    <source>
        <dbReference type="Proteomes" id="UP001153636"/>
    </source>
</evidence>
<dbReference type="GO" id="GO:0003677">
    <property type="term" value="F:DNA binding"/>
    <property type="evidence" value="ECO:0007669"/>
    <property type="project" value="UniProtKB-KW"/>
</dbReference>
<comment type="similarity">
    <text evidence="2">Belongs to the uracil-DNA glycosylase (UDG) superfamily. SMUG1 family.</text>
</comment>
<evidence type="ECO:0000256" key="3">
    <source>
        <dbReference type="ARBA" id="ARBA00022763"/>
    </source>
</evidence>
<dbReference type="Pfam" id="PF03167">
    <property type="entry name" value="UDG"/>
    <property type="match status" value="1"/>
</dbReference>
<evidence type="ECO:0000256" key="6">
    <source>
        <dbReference type="ARBA" id="ARBA00023204"/>
    </source>
</evidence>
<keyword evidence="5" id="KW-0238">DNA-binding</keyword>
<evidence type="ECO:0000313" key="9">
    <source>
        <dbReference type="EMBL" id="CAH1110375.1"/>
    </source>
</evidence>
<keyword evidence="7" id="KW-0539">Nucleus</keyword>
<name>A0A9P0GHW9_9CUCU</name>
<dbReference type="GO" id="GO:0000703">
    <property type="term" value="F:oxidized pyrimidine nucleobase lesion DNA N-glycosylase activity"/>
    <property type="evidence" value="ECO:0007669"/>
    <property type="project" value="TreeGrafter"/>
</dbReference>
<dbReference type="GO" id="GO:0006284">
    <property type="term" value="P:base-excision repair"/>
    <property type="evidence" value="ECO:0007669"/>
    <property type="project" value="InterPro"/>
</dbReference>
<sequence length="340" mass="39798">MLRRKLMGDLMEESKKDKRLKTKIENPEIIPVTSSGDISPYFKNDNQNYLQQGLSNYHLQSIKVTEHLQAISDDPVRSKCEHFQEKLNTHYLPTLEDKMLILQVELNHSLRSINLKIPPVEYIYNPLEYAFDAYKIYILKYCSSIKKIAFVGMNPGPFGMCQTGVPFGDPKCVKEFLQIEGVVNKPEIECPFREILGFNSSRREQSGERLWRFFQSICHTPEFFFKNAFLFNFCPIALMKGNGCNVTPGEIKDIKVRKSLEVLCEDWYLKVIRLLQPEYLIAIGRYIHKKTKDVFKANHIDNIKILYMPHPSPRAVNNTNWHEKAQTFLDENNLMQYFRD</sequence>
<dbReference type="FunFam" id="3.40.470.10:FF:000017">
    <property type="entry name" value="Single-strand-selective monofunctional uracil-DNA glycosylase 1"/>
    <property type="match status" value="1"/>
</dbReference>
<dbReference type="SUPFAM" id="SSF52141">
    <property type="entry name" value="Uracil-DNA glycosylase-like"/>
    <property type="match status" value="1"/>
</dbReference>
<gene>
    <name evidence="9" type="ORF">PSYICH_LOCUS11400</name>
</gene>
<protein>
    <recommendedName>
        <fullName evidence="8">Uracil-DNA glycosylase-like domain-containing protein</fullName>
    </recommendedName>
</protein>
<evidence type="ECO:0000256" key="7">
    <source>
        <dbReference type="ARBA" id="ARBA00023242"/>
    </source>
</evidence>
<reference evidence="9" key="1">
    <citation type="submission" date="2022-01" db="EMBL/GenBank/DDBJ databases">
        <authorList>
            <person name="King R."/>
        </authorList>
    </citation>
    <scope>NUCLEOTIDE SEQUENCE</scope>
</reference>
<keyword evidence="10" id="KW-1185">Reference proteome</keyword>
<keyword evidence="4" id="KW-0378">Hydrolase</keyword>